<reference evidence="1 2" key="1">
    <citation type="journal article" date="2013" name="Int. J. Syst. Evol. Microbiol.">
        <title>Celerinatantimonas yamalensis sp. nov., a cold-adapted diazotrophic bacterium from a cold permafrost brine.</title>
        <authorList>
            <person name="Shcherbakova V."/>
            <person name="Chuvilskaya N."/>
            <person name="Rivkina E."/>
            <person name="Demidov N."/>
            <person name="Uchaeva V."/>
            <person name="Suetin S."/>
            <person name="Suzina N."/>
            <person name="Gilichinsky D."/>
        </authorList>
    </citation>
    <scope>NUCLEOTIDE SEQUENCE [LARGE SCALE GENOMIC DNA]</scope>
    <source>
        <strain evidence="1 2">C7</strain>
    </source>
</reference>
<name>A0ABW9G522_9GAMM</name>
<dbReference type="Pfam" id="PF11697">
    <property type="entry name" value="DUF3293"/>
    <property type="match status" value="1"/>
</dbReference>
<evidence type="ECO:0000313" key="2">
    <source>
        <dbReference type="Proteomes" id="UP001629953"/>
    </source>
</evidence>
<organism evidence="1 2">
    <name type="scientific">Celerinatantimonas yamalensis</name>
    <dbReference type="NCBI Taxonomy" id="559956"/>
    <lineage>
        <taxon>Bacteria</taxon>
        <taxon>Pseudomonadati</taxon>
        <taxon>Pseudomonadota</taxon>
        <taxon>Gammaproteobacteria</taxon>
        <taxon>Celerinatantimonadaceae</taxon>
        <taxon>Celerinatantimonas</taxon>
    </lineage>
</organism>
<dbReference type="InterPro" id="IPR021710">
    <property type="entry name" value="DUF3293"/>
</dbReference>
<comment type="caution">
    <text evidence="1">The sequence shown here is derived from an EMBL/GenBank/DDBJ whole genome shotgun (WGS) entry which is preliminary data.</text>
</comment>
<sequence length="156" mass="18110">MKENYIQHIQPSQPHDEALWQNYQQLDLIAKQPICWPAGIIITAANPYGQIVARRLNHHRHLALMRLLGQLRWPYQLVWGCALDDSHGELSCYCPVVEIKGRRLAQRMRQLSIYNVDAHSLSLVDCVGQRACIALGNVQNFWQVQPVRYVRLARKF</sequence>
<accession>A0ABW9G522</accession>
<dbReference type="Proteomes" id="UP001629953">
    <property type="component" value="Unassembled WGS sequence"/>
</dbReference>
<dbReference type="RefSeq" id="WP_408622930.1">
    <property type="nucleotide sequence ID" value="NZ_JBEQCT010000002.1"/>
</dbReference>
<proteinExistence type="predicted"/>
<dbReference type="EMBL" id="JBEQCT010000002">
    <property type="protein sequence ID" value="MFM2484745.1"/>
    <property type="molecule type" value="Genomic_DNA"/>
</dbReference>
<evidence type="ECO:0000313" key="1">
    <source>
        <dbReference type="EMBL" id="MFM2484745.1"/>
    </source>
</evidence>
<keyword evidence="2" id="KW-1185">Reference proteome</keyword>
<protein>
    <submittedName>
        <fullName evidence="1">DUF3293 domain-containing protein</fullName>
    </submittedName>
</protein>
<gene>
    <name evidence="1" type="ORF">ABUE30_06650</name>
</gene>